<evidence type="ECO:0000313" key="23">
    <source>
        <dbReference type="EMBL" id="OGC54798.1"/>
    </source>
</evidence>
<organism evidence="23 24">
    <name type="scientific">candidate division WWE3 bacterium RIFCSPLOWO2_01_FULL_41_18</name>
    <dbReference type="NCBI Taxonomy" id="1802625"/>
    <lineage>
        <taxon>Bacteria</taxon>
        <taxon>Katanobacteria</taxon>
    </lineage>
</organism>
<name>A0A1F4VCP7_UNCKA</name>
<dbReference type="InterPro" id="IPR015797">
    <property type="entry name" value="NUDIX_hydrolase-like_dom_sf"/>
</dbReference>
<comment type="catalytic activity">
    <reaction evidence="10">
        <text>2-oxo-ATP + H2O = 2-oxo-AMP + diphosphate + H(+)</text>
        <dbReference type="Rhea" id="RHEA:67392"/>
        <dbReference type="ChEBI" id="CHEBI:15377"/>
        <dbReference type="ChEBI" id="CHEBI:15378"/>
        <dbReference type="ChEBI" id="CHEBI:33019"/>
        <dbReference type="ChEBI" id="CHEBI:71395"/>
        <dbReference type="ChEBI" id="CHEBI:172878"/>
    </reaction>
    <physiologicalReaction direction="left-to-right" evidence="10">
        <dbReference type="Rhea" id="RHEA:67393"/>
    </physiologicalReaction>
</comment>
<dbReference type="EMBL" id="MEVI01000004">
    <property type="protein sequence ID" value="OGC54798.1"/>
    <property type="molecule type" value="Genomic_DNA"/>
</dbReference>
<gene>
    <name evidence="23" type="ORF">A3A78_04950</name>
</gene>
<dbReference type="InterPro" id="IPR003563">
    <property type="entry name" value="8ODP"/>
</dbReference>
<dbReference type="EC" id="3.6.1.56" evidence="11"/>
<dbReference type="GO" id="GO:0042262">
    <property type="term" value="P:DNA protection"/>
    <property type="evidence" value="ECO:0007669"/>
    <property type="project" value="InterPro"/>
</dbReference>
<comment type="caution">
    <text evidence="23">The sequence shown here is derived from an EMBL/GenBank/DDBJ whole genome shotgun (WGS) entry which is preliminary data.</text>
</comment>
<evidence type="ECO:0000313" key="24">
    <source>
        <dbReference type="Proteomes" id="UP000176504"/>
    </source>
</evidence>
<evidence type="ECO:0000256" key="8">
    <source>
        <dbReference type="ARBA" id="ARBA00024459"/>
    </source>
</evidence>
<dbReference type="GO" id="GO:0008828">
    <property type="term" value="F:dATP diphosphatase activity"/>
    <property type="evidence" value="ECO:0007669"/>
    <property type="project" value="UniProtKB-EC"/>
</dbReference>
<comment type="catalytic activity">
    <reaction evidence="7">
        <text>8-oxo-dATP + H2O = 8-oxo-dAMP + diphosphate + H(+)</text>
        <dbReference type="Rhea" id="RHEA:65396"/>
        <dbReference type="ChEBI" id="CHEBI:15377"/>
        <dbReference type="ChEBI" id="CHEBI:15378"/>
        <dbReference type="ChEBI" id="CHEBI:33019"/>
        <dbReference type="ChEBI" id="CHEBI:71361"/>
        <dbReference type="ChEBI" id="CHEBI:172871"/>
    </reaction>
    <physiologicalReaction direction="left-to-right" evidence="7">
        <dbReference type="Rhea" id="RHEA:65397"/>
    </physiologicalReaction>
</comment>
<evidence type="ECO:0000256" key="10">
    <source>
        <dbReference type="ARBA" id="ARBA00024596"/>
    </source>
</evidence>
<evidence type="ECO:0000256" key="5">
    <source>
        <dbReference type="ARBA" id="ARBA00022801"/>
    </source>
</evidence>
<accession>A0A1F4VCP7</accession>
<keyword evidence="4" id="KW-0479">Metal-binding</keyword>
<evidence type="ECO:0000256" key="16">
    <source>
        <dbReference type="ARBA" id="ARBA00031927"/>
    </source>
</evidence>
<evidence type="ECO:0000256" key="21">
    <source>
        <dbReference type="ARBA" id="ARBA00053094"/>
    </source>
</evidence>
<dbReference type="GO" id="GO:0008413">
    <property type="term" value="F:8-oxo-7,8-dihydroguanosine triphosphate pyrophosphatase activity"/>
    <property type="evidence" value="ECO:0007669"/>
    <property type="project" value="InterPro"/>
</dbReference>
<evidence type="ECO:0000256" key="19">
    <source>
        <dbReference type="ARBA" id="ARBA00048894"/>
    </source>
</evidence>
<evidence type="ECO:0000256" key="9">
    <source>
        <dbReference type="ARBA" id="ARBA00024486"/>
    </source>
</evidence>
<evidence type="ECO:0000256" key="14">
    <source>
        <dbReference type="ARBA" id="ARBA00030634"/>
    </source>
</evidence>
<evidence type="ECO:0000256" key="18">
    <source>
        <dbReference type="ARBA" id="ARBA00048002"/>
    </source>
</evidence>
<evidence type="ECO:0000256" key="20">
    <source>
        <dbReference type="ARBA" id="ARBA00049032"/>
    </source>
</evidence>
<dbReference type="GO" id="GO:0046872">
    <property type="term" value="F:metal ion binding"/>
    <property type="evidence" value="ECO:0007669"/>
    <property type="project" value="UniProtKB-KW"/>
</dbReference>
<comment type="catalytic activity">
    <reaction evidence="8">
        <text>2-oxo-dATP + H2O = 2-oxo-dAMP + diphosphate + H(+)</text>
        <dbReference type="Rhea" id="RHEA:31583"/>
        <dbReference type="ChEBI" id="CHEBI:15377"/>
        <dbReference type="ChEBI" id="CHEBI:15378"/>
        <dbReference type="ChEBI" id="CHEBI:33019"/>
        <dbReference type="ChEBI" id="CHEBI:63212"/>
        <dbReference type="ChEBI" id="CHEBI:77897"/>
        <dbReference type="EC" id="3.6.1.56"/>
    </reaction>
    <physiologicalReaction direction="left-to-right" evidence="8">
        <dbReference type="Rhea" id="RHEA:31584"/>
    </physiologicalReaction>
</comment>
<proteinExistence type="inferred from homology"/>
<comment type="catalytic activity">
    <reaction evidence="18">
        <text>N(6)-methyl-ATP + H2O = N(6)-methyl-AMP + diphosphate + H(+)</text>
        <dbReference type="Rhea" id="RHEA:67608"/>
        <dbReference type="ChEBI" id="CHEBI:15377"/>
        <dbReference type="ChEBI" id="CHEBI:15378"/>
        <dbReference type="ChEBI" id="CHEBI:33019"/>
        <dbReference type="ChEBI" id="CHEBI:144842"/>
        <dbReference type="ChEBI" id="CHEBI:172873"/>
    </reaction>
    <physiologicalReaction direction="left-to-right" evidence="18">
        <dbReference type="Rhea" id="RHEA:67609"/>
    </physiologicalReaction>
</comment>
<evidence type="ECO:0000256" key="1">
    <source>
        <dbReference type="ARBA" id="ARBA00001946"/>
    </source>
</evidence>
<evidence type="ECO:0000256" key="4">
    <source>
        <dbReference type="ARBA" id="ARBA00022723"/>
    </source>
</evidence>
<reference evidence="23 24" key="1">
    <citation type="journal article" date="2016" name="Nat. Commun.">
        <title>Thousands of microbial genomes shed light on interconnected biogeochemical processes in an aquifer system.</title>
        <authorList>
            <person name="Anantharaman K."/>
            <person name="Brown C.T."/>
            <person name="Hug L.A."/>
            <person name="Sharon I."/>
            <person name="Castelle C.J."/>
            <person name="Probst A.J."/>
            <person name="Thomas B.C."/>
            <person name="Singh A."/>
            <person name="Wilkins M.J."/>
            <person name="Karaoz U."/>
            <person name="Brodie E.L."/>
            <person name="Williams K.H."/>
            <person name="Hubbard S.S."/>
            <person name="Banfield J.F."/>
        </authorList>
    </citation>
    <scope>NUCLEOTIDE SEQUENCE [LARGE SCALE GENOMIC DNA]</scope>
</reference>
<dbReference type="AlphaFoldDB" id="A0A1F4VCP7"/>
<evidence type="ECO:0000256" key="17">
    <source>
        <dbReference type="ARBA" id="ARBA00032071"/>
    </source>
</evidence>
<comment type="catalytic activity">
    <reaction evidence="9">
        <text>8-oxo-dGTP + H2O = 8-oxo-dGMP + diphosphate + H(+)</text>
        <dbReference type="Rhea" id="RHEA:31575"/>
        <dbReference type="ChEBI" id="CHEBI:15377"/>
        <dbReference type="ChEBI" id="CHEBI:15378"/>
        <dbReference type="ChEBI" id="CHEBI:33019"/>
        <dbReference type="ChEBI" id="CHEBI:63224"/>
        <dbReference type="ChEBI" id="CHEBI:77896"/>
    </reaction>
    <physiologicalReaction direction="left-to-right" evidence="9">
        <dbReference type="Rhea" id="RHEA:31576"/>
    </physiologicalReaction>
</comment>
<dbReference type="Proteomes" id="UP000176504">
    <property type="component" value="Unassembled WGS sequence"/>
</dbReference>
<evidence type="ECO:0000256" key="7">
    <source>
        <dbReference type="ARBA" id="ARBA00024448"/>
    </source>
</evidence>
<comment type="subunit">
    <text evidence="3">Monomer.</text>
</comment>
<dbReference type="GO" id="GO:0005737">
    <property type="term" value="C:cytoplasm"/>
    <property type="evidence" value="ECO:0007669"/>
    <property type="project" value="TreeGrafter"/>
</dbReference>
<dbReference type="CDD" id="cd03427">
    <property type="entry name" value="NUDIX_MTH1_Nudt1"/>
    <property type="match status" value="1"/>
</dbReference>
<evidence type="ECO:0000256" key="6">
    <source>
        <dbReference type="ARBA" id="ARBA00022842"/>
    </source>
</evidence>
<dbReference type="PROSITE" id="PS51462">
    <property type="entry name" value="NUDIX"/>
    <property type="match status" value="1"/>
</dbReference>
<dbReference type="PRINTS" id="PR01403">
    <property type="entry name" value="8OXTPHPHTASE"/>
</dbReference>
<dbReference type="SUPFAM" id="SSF55811">
    <property type="entry name" value="Nudix"/>
    <property type="match status" value="1"/>
</dbReference>
<comment type="catalytic activity">
    <reaction evidence="19">
        <text>O(6)-methyl-dGTP + H2O = O(6)-methyl-dGMP + diphosphate + H(+)</text>
        <dbReference type="Rhea" id="RHEA:67600"/>
        <dbReference type="ChEBI" id="CHEBI:15377"/>
        <dbReference type="ChEBI" id="CHEBI:15378"/>
        <dbReference type="ChEBI" id="CHEBI:33019"/>
        <dbReference type="ChEBI" id="CHEBI:169974"/>
        <dbReference type="ChEBI" id="CHEBI:169975"/>
    </reaction>
    <physiologicalReaction direction="left-to-right" evidence="19">
        <dbReference type="Rhea" id="RHEA:67601"/>
    </physiologicalReaction>
</comment>
<evidence type="ECO:0000256" key="13">
    <source>
        <dbReference type="ARBA" id="ARBA00029673"/>
    </source>
</evidence>
<keyword evidence="6" id="KW-0460">Magnesium</keyword>
<dbReference type="Pfam" id="PF00293">
    <property type="entry name" value="NUDIX"/>
    <property type="match status" value="1"/>
</dbReference>
<sequence length="160" mass="18159">MRDATVLLLVKRSKQKKIEKILLAMKKRGFGEGKWNGVGGKVKDGESIEEAAIREACEEISVIASNLAKVAILDFSFPLNPKWDQTVHVYISDIWEGAPTESEEMNPKWFNINEIPFGNMWPDDFHWLPKVLDGNKVKGMFSFLEGDVIDKMEIKCVGFL</sequence>
<evidence type="ECO:0000256" key="11">
    <source>
        <dbReference type="ARBA" id="ARBA00026103"/>
    </source>
</evidence>
<evidence type="ECO:0000259" key="22">
    <source>
        <dbReference type="PROSITE" id="PS51462"/>
    </source>
</evidence>
<dbReference type="Gene3D" id="3.90.79.10">
    <property type="entry name" value="Nucleoside Triphosphate Pyrophosphohydrolase"/>
    <property type="match status" value="1"/>
</dbReference>
<comment type="catalytic activity">
    <reaction evidence="20">
        <text>N(6)-methyl-dATP + H2O = N(6)-methyl-dAMP + diphosphate + H(+)</text>
        <dbReference type="Rhea" id="RHEA:67604"/>
        <dbReference type="ChEBI" id="CHEBI:15377"/>
        <dbReference type="ChEBI" id="CHEBI:15378"/>
        <dbReference type="ChEBI" id="CHEBI:33019"/>
        <dbReference type="ChEBI" id="CHEBI:169976"/>
        <dbReference type="ChEBI" id="CHEBI:172872"/>
    </reaction>
    <physiologicalReaction direction="left-to-right" evidence="20">
        <dbReference type="Rhea" id="RHEA:67605"/>
    </physiologicalReaction>
</comment>
<comment type="cofactor">
    <cofactor evidence="1">
        <name>Mg(2+)</name>
        <dbReference type="ChEBI" id="CHEBI:18420"/>
    </cofactor>
</comment>
<evidence type="ECO:0000256" key="3">
    <source>
        <dbReference type="ARBA" id="ARBA00011245"/>
    </source>
</evidence>
<protein>
    <recommendedName>
        <fullName evidence="12">Oxidized purine nucleoside triphosphate hydrolase</fullName>
        <ecNumber evidence="11">3.6.1.56</ecNumber>
    </recommendedName>
    <alternativeName>
        <fullName evidence="16">2-hydroxy-dATP diphosphatase</fullName>
    </alternativeName>
    <alternativeName>
        <fullName evidence="15">7,8-dihydro-8-oxoguanine triphosphatase</fullName>
    </alternativeName>
    <alternativeName>
        <fullName evidence="14">8-oxo-dGTPase</fullName>
    </alternativeName>
    <alternativeName>
        <fullName evidence="17">Methylated purine nucleoside triphosphate hydrolase</fullName>
    </alternativeName>
    <alternativeName>
        <fullName evidence="13">Nucleoside diphosphate-linked moiety X motif 1</fullName>
    </alternativeName>
</protein>
<dbReference type="PANTHER" id="PTHR43758">
    <property type="entry name" value="7,8-DIHYDRO-8-OXOGUANINE TRIPHOSPHATASE"/>
    <property type="match status" value="1"/>
</dbReference>
<dbReference type="PANTHER" id="PTHR43758:SF2">
    <property type="entry name" value="OXIDIZED PURINE NUCLEOSIDE TRIPHOSPHATE HYDROLASE"/>
    <property type="match status" value="1"/>
</dbReference>
<evidence type="ECO:0000256" key="12">
    <source>
        <dbReference type="ARBA" id="ARBA00026218"/>
    </source>
</evidence>
<comment type="function">
    <text evidence="21">Oxidized purine nucleoside triphosphate hydrolase which is a prominent sanitizer of the oxidized nucleotide pool. Catalyzes the hydrolysis of 2-oxo-dATP (2-hydroxy-dATP) into 2-oxo-dAMP. Also has a significant hydrolase activity toward 2-oxo-ATP, 8-oxo-dGTP and 8-oxo-dATP. Through the hydrolysis of oxidized purine nucleoside triphosphates, prevents their incorporation into DNA and the subsequent transversions A:T to C:G and G:C to T:A. Also catalyzes the hydrolysis of methylated purine nucleoside triphosphate preventing their integration into DNA. Through this antimutagenic activity protects cells from oxidative stress.</text>
</comment>
<feature type="domain" description="Nudix hydrolase" evidence="22">
    <location>
        <begin position="1"/>
        <end position="133"/>
    </location>
</feature>
<evidence type="ECO:0000256" key="2">
    <source>
        <dbReference type="ARBA" id="ARBA00005582"/>
    </source>
</evidence>
<dbReference type="InterPro" id="IPR000086">
    <property type="entry name" value="NUDIX_hydrolase_dom"/>
</dbReference>
<keyword evidence="5" id="KW-0378">Hydrolase</keyword>
<evidence type="ECO:0000256" key="15">
    <source>
        <dbReference type="ARBA" id="ARBA00030682"/>
    </source>
</evidence>
<comment type="similarity">
    <text evidence="2">Belongs to the Nudix hydrolase family.</text>
</comment>